<evidence type="ECO:0000313" key="1">
    <source>
        <dbReference type="EMBL" id="KAA1255106.1"/>
    </source>
</evidence>
<accession>A0A5B1C383</accession>
<dbReference type="AlphaFoldDB" id="A0A5B1C383"/>
<dbReference type="Proteomes" id="UP000323225">
    <property type="component" value="Unassembled WGS sequence"/>
</dbReference>
<proteinExistence type="predicted"/>
<dbReference type="EMBL" id="VUAA01000007">
    <property type="protein sequence ID" value="KAA1255106.1"/>
    <property type="molecule type" value="Genomic_DNA"/>
</dbReference>
<sequence length="334" mass="38735">MSISDTVYQYIKKIKKVDNESQDIVYFTSVDAELIVAEMQRYGITDDKIDKFVCKYLEDRGDTPQALDTILAASKRYSYQPYVAEMFKRFSSYFESFRIPKEPSKVTDLFREWVDALERKSINPTTIQENLDNLLSGWTGSFAPTPNQFVDFCENSRVIVNQHFVEFMQRMSFRYKRLWDDSGVFRVFLYNEFVHNNLESVDFKALEIEITKDPRYVDFPPNVSHLITISKSLLIEGCVPPCRAYSVATNPKNELYNNWIIKETRRRIGGFDLRVGEMSKMKARFDSMYAIVLDEVYSGKLTETQANLAPVKQDLPDGDPVKSAEFFANLLNGI</sequence>
<gene>
    <name evidence="1" type="ORF">F0M16_07770</name>
</gene>
<protein>
    <submittedName>
        <fullName evidence="1">Uncharacterized protein</fullName>
    </submittedName>
</protein>
<evidence type="ECO:0000313" key="2">
    <source>
        <dbReference type="Proteomes" id="UP000323225"/>
    </source>
</evidence>
<reference evidence="1 2" key="1">
    <citation type="submission" date="2019-09" db="EMBL/GenBank/DDBJ databases">
        <authorList>
            <person name="Kritzky A."/>
            <person name="Schelkanova E.Y."/>
            <person name="Alkhova Z.V."/>
            <person name="Smirnova N.I."/>
        </authorList>
    </citation>
    <scope>NUCLEOTIDE SEQUENCE [LARGE SCALE GENOMIC DNA]</scope>
    <source>
        <strain evidence="1 2">M1526</strain>
    </source>
</reference>
<name>A0A5B1C383_VIBCL</name>
<organism evidence="1 2">
    <name type="scientific">Vibrio cholerae</name>
    <dbReference type="NCBI Taxonomy" id="666"/>
    <lineage>
        <taxon>Bacteria</taxon>
        <taxon>Pseudomonadati</taxon>
        <taxon>Pseudomonadota</taxon>
        <taxon>Gammaproteobacteria</taxon>
        <taxon>Vibrionales</taxon>
        <taxon>Vibrionaceae</taxon>
        <taxon>Vibrio</taxon>
    </lineage>
</organism>
<comment type="caution">
    <text evidence="1">The sequence shown here is derived from an EMBL/GenBank/DDBJ whole genome shotgun (WGS) entry which is preliminary data.</text>
</comment>